<comment type="similarity">
    <text evidence="2 6">Belongs to the band 7/mec-2 family. HflK subfamily.</text>
</comment>
<dbReference type="PANTHER" id="PTHR43327:SF2">
    <property type="entry name" value="MODULATOR OF FTSH PROTEASE HFLK"/>
    <property type="match status" value="1"/>
</dbReference>
<evidence type="ECO:0000313" key="10">
    <source>
        <dbReference type="EMBL" id="MFC7703913.1"/>
    </source>
</evidence>
<dbReference type="InterPro" id="IPR036013">
    <property type="entry name" value="Band_7/SPFH_dom_sf"/>
</dbReference>
<gene>
    <name evidence="10" type="primary">hflK</name>
    <name evidence="10" type="ORF">ACFQXB_06875</name>
</gene>
<evidence type="ECO:0000256" key="8">
    <source>
        <dbReference type="SAM" id="MobiDB-lite"/>
    </source>
</evidence>
<dbReference type="RefSeq" id="WP_377401169.1">
    <property type="nucleotide sequence ID" value="NZ_JBHTFQ010000003.1"/>
</dbReference>
<keyword evidence="10" id="KW-0645">Protease</keyword>
<comment type="function">
    <text evidence="6">HflC and HflK could encode or regulate a protease.</text>
</comment>
<feature type="compositionally biased region" description="Gly residues" evidence="8">
    <location>
        <begin position="1"/>
        <end position="31"/>
    </location>
</feature>
<evidence type="ECO:0000256" key="3">
    <source>
        <dbReference type="ARBA" id="ARBA00022692"/>
    </source>
</evidence>
<dbReference type="PANTHER" id="PTHR43327">
    <property type="entry name" value="STOMATIN-LIKE PROTEIN 2, MITOCHONDRIAL"/>
    <property type="match status" value="1"/>
</dbReference>
<accession>A0ABW2UIX0</accession>
<sequence>MSGNNGGPWGGGGSGGGGGNRGGGQRPGGEGPQLPEIDEIVKKGQEQLRVLMGGRGGNGPRGPRGGGTGGPGISRRGILLGLVAVAALWAVASFYTVRPEERSVELMFGSYHRTGGPGLNFAPWPIVRAEIIQVTGERVTDIGAGRGPLEGGLMLTRDEAIVDISFQVVWNISQPENFLFNLADPTETVRAVSESAMRDIIARSELSPILNRDRGAIAADLRQAVQGTLDSYASGINVIRVNFDRADPPREVIDSFREVQAARQERDRLEREADAYANRVLAGARGEAARVLEESEAYRAEVVNNASGEASRFVSVYNEYVNAPDVTRRRMYLETMEQVLGGMDKVILDGVTGEEGGGSGVLPYLPLNELRRTGGGN</sequence>
<evidence type="ECO:0000256" key="6">
    <source>
        <dbReference type="RuleBase" id="RU364113"/>
    </source>
</evidence>
<feature type="compositionally biased region" description="Gly residues" evidence="8">
    <location>
        <begin position="53"/>
        <end position="71"/>
    </location>
</feature>
<evidence type="ECO:0000259" key="9">
    <source>
        <dbReference type="SMART" id="SM00244"/>
    </source>
</evidence>
<name>A0ABW2UIX0_9RHOB</name>
<dbReference type="InterPro" id="IPR001107">
    <property type="entry name" value="Band_7"/>
</dbReference>
<evidence type="ECO:0000256" key="7">
    <source>
        <dbReference type="SAM" id="Coils"/>
    </source>
</evidence>
<keyword evidence="5" id="KW-0472">Membrane</keyword>
<keyword evidence="3" id="KW-0812">Transmembrane</keyword>
<comment type="subcellular location">
    <subcellularLocation>
        <location evidence="1">Membrane</location>
        <topology evidence="1">Single-pass membrane protein</topology>
    </subcellularLocation>
</comment>
<dbReference type="Proteomes" id="UP001596516">
    <property type="component" value="Unassembled WGS sequence"/>
</dbReference>
<evidence type="ECO:0000256" key="4">
    <source>
        <dbReference type="ARBA" id="ARBA00022989"/>
    </source>
</evidence>
<comment type="caution">
    <text evidence="10">The sequence shown here is derived from an EMBL/GenBank/DDBJ whole genome shotgun (WGS) entry which is preliminary data.</text>
</comment>
<organism evidence="10 11">
    <name type="scientific">Plastorhodobacter daqingensis</name>
    <dbReference type="NCBI Taxonomy" id="1387281"/>
    <lineage>
        <taxon>Bacteria</taxon>
        <taxon>Pseudomonadati</taxon>
        <taxon>Pseudomonadota</taxon>
        <taxon>Alphaproteobacteria</taxon>
        <taxon>Rhodobacterales</taxon>
        <taxon>Paracoccaceae</taxon>
        <taxon>Plastorhodobacter</taxon>
    </lineage>
</organism>
<feature type="coiled-coil region" evidence="7">
    <location>
        <begin position="252"/>
        <end position="279"/>
    </location>
</feature>
<evidence type="ECO:0000256" key="1">
    <source>
        <dbReference type="ARBA" id="ARBA00004167"/>
    </source>
</evidence>
<dbReference type="Pfam" id="PF01145">
    <property type="entry name" value="Band_7"/>
    <property type="match status" value="1"/>
</dbReference>
<feature type="region of interest" description="Disordered" evidence="8">
    <location>
        <begin position="51"/>
        <end position="71"/>
    </location>
</feature>
<comment type="subunit">
    <text evidence="6">HflC and HflK may interact to form a multimeric complex.</text>
</comment>
<dbReference type="GO" id="GO:0008233">
    <property type="term" value="F:peptidase activity"/>
    <property type="evidence" value="ECO:0007669"/>
    <property type="project" value="UniProtKB-KW"/>
</dbReference>
<dbReference type="InterPro" id="IPR050710">
    <property type="entry name" value="Band7/mec-2_domain"/>
</dbReference>
<feature type="region of interest" description="Disordered" evidence="8">
    <location>
        <begin position="1"/>
        <end position="36"/>
    </location>
</feature>
<keyword evidence="11" id="KW-1185">Reference proteome</keyword>
<keyword evidence="4" id="KW-1133">Transmembrane helix</keyword>
<keyword evidence="7" id="KW-0175">Coiled coil</keyword>
<dbReference type="SMART" id="SM00244">
    <property type="entry name" value="PHB"/>
    <property type="match status" value="1"/>
</dbReference>
<evidence type="ECO:0000256" key="2">
    <source>
        <dbReference type="ARBA" id="ARBA00006971"/>
    </source>
</evidence>
<keyword evidence="10" id="KW-0378">Hydrolase</keyword>
<dbReference type="EMBL" id="JBHTFQ010000003">
    <property type="protein sequence ID" value="MFC7703913.1"/>
    <property type="molecule type" value="Genomic_DNA"/>
</dbReference>
<dbReference type="Gene3D" id="3.30.479.30">
    <property type="entry name" value="Band 7 domain"/>
    <property type="match status" value="1"/>
</dbReference>
<reference evidence="11" key="1">
    <citation type="journal article" date="2019" name="Int. J. Syst. Evol. Microbiol.">
        <title>The Global Catalogue of Microorganisms (GCM) 10K type strain sequencing project: providing services to taxonomists for standard genome sequencing and annotation.</title>
        <authorList>
            <consortium name="The Broad Institute Genomics Platform"/>
            <consortium name="The Broad Institute Genome Sequencing Center for Infectious Disease"/>
            <person name="Wu L."/>
            <person name="Ma J."/>
        </authorList>
    </citation>
    <scope>NUCLEOTIDE SEQUENCE [LARGE SCALE GENOMIC DNA]</scope>
    <source>
        <strain evidence="11">CGMCC 1.12750</strain>
    </source>
</reference>
<proteinExistence type="inferred from homology"/>
<protein>
    <recommendedName>
        <fullName evidence="6">Protein HflK</fullName>
    </recommendedName>
</protein>
<feature type="domain" description="Band 7" evidence="9">
    <location>
        <begin position="92"/>
        <end position="260"/>
    </location>
</feature>
<dbReference type="GO" id="GO:0006508">
    <property type="term" value="P:proteolysis"/>
    <property type="evidence" value="ECO:0007669"/>
    <property type="project" value="UniProtKB-KW"/>
</dbReference>
<dbReference type="InterPro" id="IPR010201">
    <property type="entry name" value="HflK"/>
</dbReference>
<evidence type="ECO:0000313" key="11">
    <source>
        <dbReference type="Proteomes" id="UP001596516"/>
    </source>
</evidence>
<evidence type="ECO:0000256" key="5">
    <source>
        <dbReference type="ARBA" id="ARBA00023136"/>
    </source>
</evidence>
<dbReference type="SUPFAM" id="SSF117892">
    <property type="entry name" value="Band 7/SPFH domain"/>
    <property type="match status" value="1"/>
</dbReference>
<dbReference type="CDD" id="cd03404">
    <property type="entry name" value="SPFH_HflK"/>
    <property type="match status" value="1"/>
</dbReference>
<dbReference type="NCBIfam" id="TIGR01933">
    <property type="entry name" value="hflK"/>
    <property type="match status" value="1"/>
</dbReference>